<evidence type="ECO:0000256" key="2">
    <source>
        <dbReference type="ARBA" id="ARBA00023136"/>
    </source>
</evidence>
<dbReference type="InterPro" id="IPR012338">
    <property type="entry name" value="Beta-lactam/transpept-like"/>
</dbReference>
<dbReference type="RefSeq" id="WP_167273687.1">
    <property type="nucleotide sequence ID" value="NZ_JAASQJ010000004.1"/>
</dbReference>
<keyword evidence="4" id="KW-0732">Signal</keyword>
<dbReference type="InterPro" id="IPR019734">
    <property type="entry name" value="TPR_rpt"/>
</dbReference>
<keyword evidence="3" id="KW-0802">TPR repeat</keyword>
<dbReference type="InterPro" id="IPR011990">
    <property type="entry name" value="TPR-like_helical_dom_sf"/>
</dbReference>
<dbReference type="PANTHER" id="PTHR46825">
    <property type="entry name" value="D-ALANYL-D-ALANINE-CARBOXYPEPTIDASE/ENDOPEPTIDASE AMPH"/>
    <property type="match status" value="1"/>
</dbReference>
<organism evidence="6 7">
    <name type="scientific">Dyadobacter arcticus</name>
    <dbReference type="NCBI Taxonomy" id="1078754"/>
    <lineage>
        <taxon>Bacteria</taxon>
        <taxon>Pseudomonadati</taxon>
        <taxon>Bacteroidota</taxon>
        <taxon>Cytophagia</taxon>
        <taxon>Cytophagales</taxon>
        <taxon>Spirosomataceae</taxon>
        <taxon>Dyadobacter</taxon>
    </lineage>
</organism>
<dbReference type="PROSITE" id="PS50005">
    <property type="entry name" value="TPR"/>
    <property type="match status" value="1"/>
</dbReference>
<dbReference type="Gene3D" id="3.40.710.10">
    <property type="entry name" value="DD-peptidase/beta-lactamase superfamily"/>
    <property type="match status" value="1"/>
</dbReference>
<evidence type="ECO:0000256" key="3">
    <source>
        <dbReference type="PROSITE-ProRule" id="PRU00339"/>
    </source>
</evidence>
<proteinExistence type="predicted"/>
<keyword evidence="7" id="KW-1185">Reference proteome</keyword>
<sequence>MRKCAFILPCFLILPSVICFAQNKAEKLAKLMDTYHDYNMFDGSILVAEQGKVIYKSAYGLANREWNIPNATDTKFMIGSVSKPLTSMLMLIQVQKGLIDLDKTISDYLPEFSAKNGQRITIRQLLSHSSGMPNYDVIKDFFPRISRQSFTREQYTRLYMDSTLVFEPGSSYYYSSWGYFTLGYIMEKVTGKSYAELMKEDIFDKLDMKDSGSYLHTQIVAKRATGYDYIPGGYNSSDFRDQSNTMGTGDLYSTVEDLFKLHNGISNNTLLNKKLTDDMFTPGIKPWRYGFGWFNQNFKYTPKDSVFANYHLGMTEGFISFLIRVPSTNSLVVFLCNSSPTHFFGIATNLMKILYDKPVALKRPVHKVIESMMASRSAGEAVAEYKVMKKDTAHYYIDWISMDFLANQLYTMKRYEDARIMAENNAAEFADRDLPLITLAKTYEALGRKEDAIVWFRKVLMINPKSEESRNRLKELGAAPK</sequence>
<comment type="caution">
    <text evidence="6">The sequence shown here is derived from an EMBL/GenBank/DDBJ whole genome shotgun (WGS) entry which is preliminary data.</text>
</comment>
<dbReference type="InterPro" id="IPR001466">
    <property type="entry name" value="Beta-lactam-related"/>
</dbReference>
<reference evidence="6 7" key="1">
    <citation type="submission" date="2020-03" db="EMBL/GenBank/DDBJ databases">
        <title>Genomic Encyclopedia of Type Strains, Phase IV (KMG-IV): sequencing the most valuable type-strain genomes for metagenomic binning, comparative biology and taxonomic classification.</title>
        <authorList>
            <person name="Goeker M."/>
        </authorList>
    </citation>
    <scope>NUCLEOTIDE SEQUENCE [LARGE SCALE GENOMIC DNA]</scope>
    <source>
        <strain evidence="6 7">DSM 102865</strain>
    </source>
</reference>
<accession>A0ABX0UV44</accession>
<evidence type="ECO:0000259" key="5">
    <source>
        <dbReference type="Pfam" id="PF00144"/>
    </source>
</evidence>
<evidence type="ECO:0000256" key="4">
    <source>
        <dbReference type="SAM" id="SignalP"/>
    </source>
</evidence>
<comment type="subcellular location">
    <subcellularLocation>
        <location evidence="1">Membrane</location>
    </subcellularLocation>
</comment>
<dbReference type="Gene3D" id="1.25.40.10">
    <property type="entry name" value="Tetratricopeptide repeat domain"/>
    <property type="match status" value="1"/>
</dbReference>
<name>A0ABX0UV44_9BACT</name>
<dbReference type="Proteomes" id="UP001179181">
    <property type="component" value="Unassembled WGS sequence"/>
</dbReference>
<gene>
    <name evidence="6" type="ORF">FHS68_003988</name>
</gene>
<dbReference type="SUPFAM" id="SSF48452">
    <property type="entry name" value="TPR-like"/>
    <property type="match status" value="1"/>
</dbReference>
<feature type="repeat" description="TPR" evidence="3">
    <location>
        <begin position="433"/>
        <end position="466"/>
    </location>
</feature>
<dbReference type="SUPFAM" id="SSF56601">
    <property type="entry name" value="beta-lactamase/transpeptidase-like"/>
    <property type="match status" value="1"/>
</dbReference>
<keyword evidence="2" id="KW-0472">Membrane</keyword>
<dbReference type="InterPro" id="IPR050491">
    <property type="entry name" value="AmpC-like"/>
</dbReference>
<dbReference type="Pfam" id="PF00144">
    <property type="entry name" value="Beta-lactamase"/>
    <property type="match status" value="1"/>
</dbReference>
<feature type="domain" description="Beta-lactamase-related" evidence="5">
    <location>
        <begin position="31"/>
        <end position="344"/>
    </location>
</feature>
<dbReference type="EMBL" id="JAASQJ010000004">
    <property type="protein sequence ID" value="NIJ54801.1"/>
    <property type="molecule type" value="Genomic_DNA"/>
</dbReference>
<protein>
    <submittedName>
        <fullName evidence="6">CubicO group peptidase (Beta-lactamase class C family)</fullName>
    </submittedName>
</protein>
<evidence type="ECO:0000256" key="1">
    <source>
        <dbReference type="ARBA" id="ARBA00004370"/>
    </source>
</evidence>
<evidence type="ECO:0000313" key="7">
    <source>
        <dbReference type="Proteomes" id="UP001179181"/>
    </source>
</evidence>
<feature type="signal peptide" evidence="4">
    <location>
        <begin position="1"/>
        <end position="21"/>
    </location>
</feature>
<feature type="chain" id="PRO_5046560960" evidence="4">
    <location>
        <begin position="22"/>
        <end position="481"/>
    </location>
</feature>
<dbReference type="PANTHER" id="PTHR46825:SF11">
    <property type="entry name" value="PENICILLIN-BINDING PROTEIN 4"/>
    <property type="match status" value="1"/>
</dbReference>
<evidence type="ECO:0000313" key="6">
    <source>
        <dbReference type="EMBL" id="NIJ54801.1"/>
    </source>
</evidence>